<organism evidence="1 2">
    <name type="scientific">Candidatus Thermokryptus mobilis</name>
    <dbReference type="NCBI Taxonomy" id="1643428"/>
    <lineage>
        <taxon>Bacteria</taxon>
        <taxon>Pseudomonadati</taxon>
        <taxon>Candidatus Kryptoniota</taxon>
        <taxon>Candidatus Thermokryptus</taxon>
    </lineage>
</organism>
<evidence type="ECO:0000313" key="2">
    <source>
        <dbReference type="Proteomes" id="UP000320623"/>
    </source>
</evidence>
<keyword evidence="2" id="KW-1185">Reference proteome</keyword>
<dbReference type="OrthoDB" id="9811539at2"/>
<evidence type="ECO:0000313" key="1">
    <source>
        <dbReference type="EMBL" id="CUU00673.1"/>
    </source>
</evidence>
<dbReference type="STRING" id="1643428.GCA_001442855_00051"/>
<gene>
    <name evidence="1" type="ORF">JGI1_00055</name>
</gene>
<dbReference type="AlphaFoldDB" id="A0A0S4MSE9"/>
<dbReference type="EMBL" id="FAOO01000001">
    <property type="protein sequence ID" value="CUU00673.1"/>
    <property type="molecule type" value="Genomic_DNA"/>
</dbReference>
<sequence>MKEKIIEMIALELTKPRQLTDQIINHILTHYSYTLDQIDKFFSEEFPKIVEKDPMGEDYEIDLLFAPAFTPKVSDKAIFSKILDEIDLTAQDVEDIISELERRNLQANFYITIKRRDETVVRNFSVRLGNVNLRRYVRLLNLEYKPSKEISQMVDVVFRNESDFVKAILRDKFWKEEWREEFLRVYLLYSAGGPGISVEKFNFLLKIFLGNPTASSVYEIYELLQDVIGWSQSQVDNLKTGRKQFFNEMIEQGYRIEGGDKRSVDESELNQRETELRYYIELKDEIGYILENMREFLPINNARRLAKI</sequence>
<name>A0A0S4MSE9_9BACT</name>
<accession>A0A0S4MSE9</accession>
<dbReference type="Proteomes" id="UP000320623">
    <property type="component" value="Unassembled WGS sequence"/>
</dbReference>
<proteinExistence type="predicted"/>
<dbReference type="RefSeq" id="WP_140943873.1">
    <property type="nucleotide sequence ID" value="NZ_FAOO01000001.1"/>
</dbReference>
<protein>
    <submittedName>
        <fullName evidence="1">Uncharacterized protein</fullName>
    </submittedName>
</protein>
<reference evidence="2" key="1">
    <citation type="submission" date="2015-11" db="EMBL/GenBank/DDBJ databases">
        <authorList>
            <person name="Varghese N."/>
        </authorList>
    </citation>
    <scope>NUCLEOTIDE SEQUENCE [LARGE SCALE GENOMIC DNA]</scope>
</reference>